<name>A0A8K0GKC9_IGNLU</name>
<accession>A0A8K0GKC9</accession>
<dbReference type="EMBL" id="VTPC01001233">
    <property type="protein sequence ID" value="KAF2902641.1"/>
    <property type="molecule type" value="Genomic_DNA"/>
</dbReference>
<evidence type="ECO:0000256" key="1">
    <source>
        <dbReference type="SAM" id="SignalP"/>
    </source>
</evidence>
<proteinExistence type="predicted"/>
<sequence>MNIVLALILLVQNVLLNEMVTSQNVTTEFLESDTPDVIHEVHDPKLINHSKSGEPIEKTDICYCAVFSTDFPKKEKPILNQTAVARITCDYEAEESCGRNCTIFAKAAKDRAPPVLCYLLGDYNRLMVSVHSRTSCRNSQWTFTGLSLVNPICCKKGKVVKCKAVPKDSKKHTTITTRTSKRIKGDLRK</sequence>
<evidence type="ECO:0000313" key="2">
    <source>
        <dbReference type="EMBL" id="KAF2902641.1"/>
    </source>
</evidence>
<keyword evidence="1" id="KW-0732">Signal</keyword>
<keyword evidence="3" id="KW-1185">Reference proteome</keyword>
<dbReference type="OrthoDB" id="7643562at2759"/>
<dbReference type="AlphaFoldDB" id="A0A8K0GKC9"/>
<protein>
    <submittedName>
        <fullName evidence="2">Uncharacterized protein</fullName>
    </submittedName>
</protein>
<feature type="chain" id="PRO_5035462072" evidence="1">
    <location>
        <begin position="17"/>
        <end position="189"/>
    </location>
</feature>
<gene>
    <name evidence="2" type="ORF">ILUMI_03543</name>
</gene>
<feature type="signal peptide" evidence="1">
    <location>
        <begin position="1"/>
        <end position="16"/>
    </location>
</feature>
<evidence type="ECO:0000313" key="3">
    <source>
        <dbReference type="Proteomes" id="UP000801492"/>
    </source>
</evidence>
<dbReference type="Proteomes" id="UP000801492">
    <property type="component" value="Unassembled WGS sequence"/>
</dbReference>
<reference evidence="2" key="1">
    <citation type="submission" date="2019-08" db="EMBL/GenBank/DDBJ databases">
        <title>The genome of the North American firefly Photinus pyralis.</title>
        <authorList>
            <consortium name="Photinus pyralis genome working group"/>
            <person name="Fallon T.R."/>
            <person name="Sander Lower S.E."/>
            <person name="Weng J.-K."/>
        </authorList>
    </citation>
    <scope>NUCLEOTIDE SEQUENCE</scope>
    <source>
        <strain evidence="2">TRF0915ILg1</strain>
        <tissue evidence="2">Whole body</tissue>
    </source>
</reference>
<organism evidence="2 3">
    <name type="scientific">Ignelater luminosus</name>
    <name type="common">Cucubano</name>
    <name type="synonym">Pyrophorus luminosus</name>
    <dbReference type="NCBI Taxonomy" id="2038154"/>
    <lineage>
        <taxon>Eukaryota</taxon>
        <taxon>Metazoa</taxon>
        <taxon>Ecdysozoa</taxon>
        <taxon>Arthropoda</taxon>
        <taxon>Hexapoda</taxon>
        <taxon>Insecta</taxon>
        <taxon>Pterygota</taxon>
        <taxon>Neoptera</taxon>
        <taxon>Endopterygota</taxon>
        <taxon>Coleoptera</taxon>
        <taxon>Polyphaga</taxon>
        <taxon>Elateriformia</taxon>
        <taxon>Elateroidea</taxon>
        <taxon>Elateridae</taxon>
        <taxon>Agrypninae</taxon>
        <taxon>Pyrophorini</taxon>
        <taxon>Ignelater</taxon>
    </lineage>
</organism>
<comment type="caution">
    <text evidence="2">The sequence shown here is derived from an EMBL/GenBank/DDBJ whole genome shotgun (WGS) entry which is preliminary data.</text>
</comment>